<name>A0A4Y7JR91_PAPSO</name>
<protein>
    <submittedName>
        <fullName evidence="2">Uncharacterized protein</fullName>
    </submittedName>
</protein>
<feature type="compositionally biased region" description="Basic and acidic residues" evidence="1">
    <location>
        <begin position="81"/>
        <end position="97"/>
    </location>
</feature>
<proteinExistence type="predicted"/>
<dbReference type="EMBL" id="CM010719">
    <property type="protein sequence ID" value="RZC63237.1"/>
    <property type="molecule type" value="Genomic_DNA"/>
</dbReference>
<evidence type="ECO:0000313" key="3">
    <source>
        <dbReference type="Proteomes" id="UP000316621"/>
    </source>
</evidence>
<dbReference type="AlphaFoldDB" id="A0A4Y7JR91"/>
<gene>
    <name evidence="2" type="ORF">C5167_024966</name>
</gene>
<dbReference type="Proteomes" id="UP000316621">
    <property type="component" value="Chromosome 5"/>
</dbReference>
<reference evidence="2 3" key="1">
    <citation type="journal article" date="2018" name="Science">
        <title>The opium poppy genome and morphinan production.</title>
        <authorList>
            <person name="Guo L."/>
            <person name="Winzer T."/>
            <person name="Yang X."/>
            <person name="Li Y."/>
            <person name="Ning Z."/>
            <person name="He Z."/>
            <person name="Teodor R."/>
            <person name="Lu Y."/>
            <person name="Bowser T.A."/>
            <person name="Graham I.A."/>
            <person name="Ye K."/>
        </authorList>
    </citation>
    <scope>NUCLEOTIDE SEQUENCE [LARGE SCALE GENOMIC DNA]</scope>
    <source>
        <strain evidence="3">cv. HN1</strain>
        <tissue evidence="2">Leaves</tissue>
    </source>
</reference>
<accession>A0A4Y7JR91</accession>
<feature type="region of interest" description="Disordered" evidence="1">
    <location>
        <begin position="73"/>
        <end position="97"/>
    </location>
</feature>
<organism evidence="2 3">
    <name type="scientific">Papaver somniferum</name>
    <name type="common">Opium poppy</name>
    <dbReference type="NCBI Taxonomy" id="3469"/>
    <lineage>
        <taxon>Eukaryota</taxon>
        <taxon>Viridiplantae</taxon>
        <taxon>Streptophyta</taxon>
        <taxon>Embryophyta</taxon>
        <taxon>Tracheophyta</taxon>
        <taxon>Spermatophyta</taxon>
        <taxon>Magnoliopsida</taxon>
        <taxon>Ranunculales</taxon>
        <taxon>Papaveraceae</taxon>
        <taxon>Papaveroideae</taxon>
        <taxon>Papaver</taxon>
    </lineage>
</organism>
<dbReference type="Gramene" id="RZC63237">
    <property type="protein sequence ID" value="RZC63237"/>
    <property type="gene ID" value="C5167_024966"/>
</dbReference>
<keyword evidence="3" id="KW-1185">Reference proteome</keyword>
<evidence type="ECO:0000313" key="2">
    <source>
        <dbReference type="EMBL" id="RZC63237.1"/>
    </source>
</evidence>
<evidence type="ECO:0000256" key="1">
    <source>
        <dbReference type="SAM" id="MobiDB-lite"/>
    </source>
</evidence>
<sequence>MKMEVKKMNSLKSKKSEGNSPVVSREDSQNNSQDPLVWRKLLSDCNFLFSVTNGLLLWLGFLSKRLWASTTTESESNGENVKFRKELGTTKDDLQLA</sequence>
<feature type="region of interest" description="Disordered" evidence="1">
    <location>
        <begin position="1"/>
        <end position="32"/>
    </location>
</feature>